<evidence type="ECO:0008006" key="4">
    <source>
        <dbReference type="Google" id="ProtNLM"/>
    </source>
</evidence>
<proteinExistence type="predicted"/>
<comment type="caution">
    <text evidence="2">The sequence shown here is derived from an EMBL/GenBank/DDBJ whole genome shotgun (WGS) entry which is preliminary data.</text>
</comment>
<evidence type="ECO:0000313" key="2">
    <source>
        <dbReference type="EMBL" id="KKT80893.1"/>
    </source>
</evidence>
<protein>
    <recommendedName>
        <fullName evidence="4">Prolipoprotein diacylglyceryl transferase</fullName>
    </recommendedName>
</protein>
<keyword evidence="1" id="KW-0812">Transmembrane</keyword>
<reference evidence="2 3" key="1">
    <citation type="journal article" date="2015" name="Nature">
        <title>rRNA introns, odd ribosomes, and small enigmatic genomes across a large radiation of phyla.</title>
        <authorList>
            <person name="Brown C.T."/>
            <person name="Hug L.A."/>
            <person name="Thomas B.C."/>
            <person name="Sharon I."/>
            <person name="Castelle C.J."/>
            <person name="Singh A."/>
            <person name="Wilkins M.J."/>
            <person name="Williams K.H."/>
            <person name="Banfield J.F."/>
        </authorList>
    </citation>
    <scope>NUCLEOTIDE SEQUENCE [LARGE SCALE GENOMIC DNA]</scope>
</reference>
<dbReference type="EMBL" id="LCJR01000032">
    <property type="protein sequence ID" value="KKT80893.1"/>
    <property type="molecule type" value="Genomic_DNA"/>
</dbReference>
<sequence length="57" mass="6590">MMVKLLAVGSILMGVFRFIDYLYYGNSHFQYALTKAIVSIAMGLLLLYVKNRENRSR</sequence>
<accession>A0A0G1KBC8</accession>
<feature type="transmembrane region" description="Helical" evidence="1">
    <location>
        <begin position="28"/>
        <end position="49"/>
    </location>
</feature>
<dbReference type="Proteomes" id="UP000034032">
    <property type="component" value="Unassembled WGS sequence"/>
</dbReference>
<evidence type="ECO:0000256" key="1">
    <source>
        <dbReference type="SAM" id="Phobius"/>
    </source>
</evidence>
<name>A0A0G1KBC8_9BACT</name>
<organism evidence="2 3">
    <name type="scientific">Candidatus Yanofskybacteria bacterium GW2011_GWA2_44_9</name>
    <dbReference type="NCBI Taxonomy" id="1619025"/>
    <lineage>
        <taxon>Bacteria</taxon>
        <taxon>Candidatus Yanofskyibacteriota</taxon>
    </lineage>
</organism>
<keyword evidence="1" id="KW-1133">Transmembrane helix</keyword>
<gene>
    <name evidence="2" type="ORF">UW79_C0032G0014</name>
</gene>
<dbReference type="AlphaFoldDB" id="A0A0G1KBC8"/>
<evidence type="ECO:0000313" key="3">
    <source>
        <dbReference type="Proteomes" id="UP000034032"/>
    </source>
</evidence>
<keyword evidence="1" id="KW-0472">Membrane</keyword>